<dbReference type="PROSITE" id="PS00383">
    <property type="entry name" value="TYR_PHOSPHATASE_1"/>
    <property type="match status" value="1"/>
</dbReference>
<evidence type="ECO:0000259" key="5">
    <source>
        <dbReference type="PROSITE" id="PS50056"/>
    </source>
</evidence>
<dbReference type="RefSeq" id="WP_184369001.1">
    <property type="nucleotide sequence ID" value="NZ_BAAAKM010000173.1"/>
</dbReference>
<dbReference type="InterPro" id="IPR020422">
    <property type="entry name" value="TYR_PHOSPHATASE_DUAL_dom"/>
</dbReference>
<dbReference type="EMBL" id="JACHDO010000001">
    <property type="protein sequence ID" value="MBB5494877.1"/>
    <property type="molecule type" value="Genomic_DNA"/>
</dbReference>
<sequence length="522" mass="56570">MALTRTRATHQDDRVAGVLLAAACGDALGVPYEFRPRLTQDQTPQMIGGGLGPYAPGEYSDDTQMAVCIAQALVDTEAVAIQDHHILNEIADSFLSWRTMGATDIGTQTAAVLDATQYDVATPWVAAAMLRASHSRWHTGRPSAGNGSLMRTAPVALYDLHDAHETADAARLVSELTHADPQAGDACVIWCEGIRHAVLHGDFKGVRKGVELLPEQRRDWWHTRLDEAESEDPHTFPNNGYVVTALQAAWSAITRTPVPVDDPANGTFAADHLRLALEAAVRAGNDTDTVAAIAGALLGARWGASAVPWHWQRAIHGWHEITARDLISLGVRISHQNLPDRHGWPLAKHHPRNADARTPYRVSHPHDDGVILGNLALADEDPAALDVDAVVSLCRVGSADFAQTPASDHLQIWLIDRPGANAHGHYTLDQAARAVHGLRQEGKRVLLHCAAGRSRTPTVAARYSGLLGIDPTTALTEICQALAPNRPFVNFELERFVFDLTGAPHPTPGERVWNARAPLNPW</sequence>
<dbReference type="SMART" id="SM00195">
    <property type="entry name" value="DSPc"/>
    <property type="match status" value="1"/>
</dbReference>
<feature type="binding site" evidence="4">
    <location>
        <position position="288"/>
    </location>
    <ligand>
        <name>Mg(2+)</name>
        <dbReference type="ChEBI" id="CHEBI:18420"/>
        <label>1</label>
    </ligand>
</feature>
<protein>
    <submittedName>
        <fullName evidence="6">ADP-ribosylglycohydrolase</fullName>
    </submittedName>
</protein>
<dbReference type="AlphaFoldDB" id="A0A840WTJ3"/>
<dbReference type="SUPFAM" id="SSF101478">
    <property type="entry name" value="ADP-ribosylglycohydrolase"/>
    <property type="match status" value="1"/>
</dbReference>
<keyword evidence="7" id="KW-1185">Reference proteome</keyword>
<feature type="binding site" evidence="4">
    <location>
        <position position="61"/>
    </location>
    <ligand>
        <name>Mg(2+)</name>
        <dbReference type="ChEBI" id="CHEBI:18420"/>
        <label>1</label>
    </ligand>
</feature>
<dbReference type="InterPro" id="IPR050792">
    <property type="entry name" value="ADP-ribosylglycohydrolase"/>
</dbReference>
<dbReference type="Gene3D" id="3.90.190.10">
    <property type="entry name" value="Protein tyrosine phosphatase superfamily"/>
    <property type="match status" value="1"/>
</dbReference>
<organism evidence="6 7">
    <name type="scientific">Nocardiopsis metallicus</name>
    <dbReference type="NCBI Taxonomy" id="179819"/>
    <lineage>
        <taxon>Bacteria</taxon>
        <taxon>Bacillati</taxon>
        <taxon>Actinomycetota</taxon>
        <taxon>Actinomycetes</taxon>
        <taxon>Streptosporangiales</taxon>
        <taxon>Nocardiopsidaceae</taxon>
        <taxon>Nocardiopsis</taxon>
    </lineage>
</organism>
<feature type="binding site" evidence="4">
    <location>
        <position position="286"/>
    </location>
    <ligand>
        <name>Mg(2+)</name>
        <dbReference type="ChEBI" id="CHEBI:18420"/>
        <label>1</label>
    </ligand>
</feature>
<dbReference type="GO" id="GO:0004721">
    <property type="term" value="F:phosphoprotein phosphatase activity"/>
    <property type="evidence" value="ECO:0007669"/>
    <property type="project" value="UniProtKB-KW"/>
</dbReference>
<keyword evidence="4" id="KW-0460">Magnesium</keyword>
<feature type="binding site" evidence="4">
    <location>
        <position position="62"/>
    </location>
    <ligand>
        <name>Mg(2+)</name>
        <dbReference type="ChEBI" id="CHEBI:18420"/>
        <label>1</label>
    </ligand>
</feature>
<dbReference type="PROSITE" id="PS50056">
    <property type="entry name" value="TYR_PHOSPHATASE_2"/>
    <property type="match status" value="1"/>
</dbReference>
<dbReference type="SUPFAM" id="SSF52799">
    <property type="entry name" value="(Phosphotyrosine protein) phosphatases II"/>
    <property type="match status" value="1"/>
</dbReference>
<dbReference type="PANTHER" id="PTHR16222">
    <property type="entry name" value="ADP-RIBOSYLGLYCOHYDROLASE"/>
    <property type="match status" value="1"/>
</dbReference>
<keyword evidence="2 6" id="KW-0378">Hydrolase</keyword>
<evidence type="ECO:0000256" key="2">
    <source>
        <dbReference type="ARBA" id="ARBA00022801"/>
    </source>
</evidence>
<dbReference type="InterPro" id="IPR005502">
    <property type="entry name" value="Ribosyl_crysJ1"/>
</dbReference>
<dbReference type="InterPro" id="IPR016130">
    <property type="entry name" value="Tyr_Pase_AS"/>
</dbReference>
<dbReference type="Pfam" id="PF03747">
    <property type="entry name" value="ADP_ribosyl_GH"/>
    <property type="match status" value="1"/>
</dbReference>
<dbReference type="Gene3D" id="1.10.4080.10">
    <property type="entry name" value="ADP-ribosylation/Crystallin J1"/>
    <property type="match status" value="1"/>
</dbReference>
<dbReference type="Pfam" id="PF00782">
    <property type="entry name" value="DSPc"/>
    <property type="match status" value="1"/>
</dbReference>
<evidence type="ECO:0000256" key="1">
    <source>
        <dbReference type="ARBA" id="ARBA00010702"/>
    </source>
</evidence>
<evidence type="ECO:0000256" key="3">
    <source>
        <dbReference type="ARBA" id="ARBA00022912"/>
    </source>
</evidence>
<gene>
    <name evidence="6" type="ORF">HNR07_006014</name>
</gene>
<dbReference type="PANTHER" id="PTHR16222:SF24">
    <property type="entry name" value="ADP-RIBOSYLHYDROLASE ARH3"/>
    <property type="match status" value="1"/>
</dbReference>
<comment type="similarity">
    <text evidence="1">Belongs to the ADP-ribosylglycohydrolase family.</text>
</comment>
<feature type="binding site" evidence="4">
    <location>
        <position position="60"/>
    </location>
    <ligand>
        <name>Mg(2+)</name>
        <dbReference type="ChEBI" id="CHEBI:18420"/>
        <label>1</label>
    </ligand>
</feature>
<feature type="binding site" evidence="4">
    <location>
        <position position="289"/>
    </location>
    <ligand>
        <name>Mg(2+)</name>
        <dbReference type="ChEBI" id="CHEBI:18420"/>
        <label>1</label>
    </ligand>
</feature>
<comment type="cofactor">
    <cofactor evidence="4">
        <name>Mg(2+)</name>
        <dbReference type="ChEBI" id="CHEBI:18420"/>
    </cofactor>
    <text evidence="4">Binds 2 magnesium ions per subunit.</text>
</comment>
<dbReference type="InterPro" id="IPR036705">
    <property type="entry name" value="Ribosyl_crysJ1_sf"/>
</dbReference>
<name>A0A840WTJ3_9ACTN</name>
<comment type="caution">
    <text evidence="6">The sequence shown here is derived from an EMBL/GenBank/DDBJ whole genome shotgun (WGS) entry which is preliminary data.</text>
</comment>
<dbReference type="InterPro" id="IPR000387">
    <property type="entry name" value="Tyr_Pase_dom"/>
</dbReference>
<dbReference type="InterPro" id="IPR000340">
    <property type="entry name" value="Dual-sp_phosphatase_cat-dom"/>
</dbReference>
<keyword evidence="3" id="KW-0904">Protein phosphatase</keyword>
<evidence type="ECO:0000313" key="6">
    <source>
        <dbReference type="EMBL" id="MBB5494877.1"/>
    </source>
</evidence>
<proteinExistence type="inferred from homology"/>
<evidence type="ECO:0000313" key="7">
    <source>
        <dbReference type="Proteomes" id="UP000579647"/>
    </source>
</evidence>
<keyword evidence="4" id="KW-0479">Metal-binding</keyword>
<dbReference type="GO" id="GO:0046872">
    <property type="term" value="F:metal ion binding"/>
    <property type="evidence" value="ECO:0007669"/>
    <property type="project" value="UniProtKB-KW"/>
</dbReference>
<accession>A0A840WTJ3</accession>
<dbReference type="InterPro" id="IPR029021">
    <property type="entry name" value="Prot-tyrosine_phosphatase-like"/>
</dbReference>
<feature type="domain" description="Tyrosine specific protein phosphatases" evidence="5">
    <location>
        <begin position="426"/>
        <end position="497"/>
    </location>
</feature>
<evidence type="ECO:0000256" key="4">
    <source>
        <dbReference type="PIRSR" id="PIRSR605502-1"/>
    </source>
</evidence>
<dbReference type="Proteomes" id="UP000579647">
    <property type="component" value="Unassembled WGS sequence"/>
</dbReference>
<reference evidence="6 7" key="1">
    <citation type="submission" date="2020-08" db="EMBL/GenBank/DDBJ databases">
        <title>Sequencing the genomes of 1000 actinobacteria strains.</title>
        <authorList>
            <person name="Klenk H.-P."/>
        </authorList>
    </citation>
    <scope>NUCLEOTIDE SEQUENCE [LARGE SCALE GENOMIC DNA]</scope>
    <source>
        <strain evidence="6 7">DSM 44598</strain>
    </source>
</reference>